<evidence type="ECO:0000313" key="3">
    <source>
        <dbReference type="Proteomes" id="UP000031668"/>
    </source>
</evidence>
<protein>
    <submittedName>
        <fullName evidence="2">Uncharacterized protein</fullName>
    </submittedName>
</protein>
<keyword evidence="3" id="KW-1185">Reference proteome</keyword>
<sequence length="295" mass="34053">MNTESGYEIETNSNVLDTGSFLSNNFPVSERGEKKDMIEMLDGFKETHEPLPYEEKRHIGKIEEQKAAPHIKKRSYIEESEDEIPSDEYNPEFEEIESDPDMDENESEDLIAEEEEEDDDEPNLTDSTDGRESDFKRRSAIVDSDEDIVGSELSESEPNENPDDSSDSLLETEKTLEDPSLEPAEYDRLLSEFEEDKEGVSGTSRFRREKIPKPEDYFSEEFPEDEPDPMESADEENLDELQRDDIDKLLHDDTDYNDELEEKCVEPGKKRSIIEYLDADDPTGKFSLINKSIIY</sequence>
<organism evidence="2 3">
    <name type="scientific">Thelohanellus kitauei</name>
    <name type="common">Myxosporean</name>
    <dbReference type="NCBI Taxonomy" id="669202"/>
    <lineage>
        <taxon>Eukaryota</taxon>
        <taxon>Metazoa</taxon>
        <taxon>Cnidaria</taxon>
        <taxon>Myxozoa</taxon>
        <taxon>Myxosporea</taxon>
        <taxon>Bivalvulida</taxon>
        <taxon>Platysporina</taxon>
        <taxon>Myxobolidae</taxon>
        <taxon>Thelohanellus</taxon>
    </lineage>
</organism>
<feature type="compositionally biased region" description="Acidic residues" evidence="1">
    <location>
        <begin position="143"/>
        <end position="166"/>
    </location>
</feature>
<dbReference type="EMBL" id="JWZT01005330">
    <property type="protein sequence ID" value="KII61545.1"/>
    <property type="molecule type" value="Genomic_DNA"/>
</dbReference>
<name>A0A0C2M3D9_THEKT</name>
<feature type="compositionally biased region" description="Polar residues" evidence="1">
    <location>
        <begin position="1"/>
        <end position="27"/>
    </location>
</feature>
<accession>A0A0C2M3D9</accession>
<feature type="compositionally biased region" description="Acidic residues" evidence="1">
    <location>
        <begin position="78"/>
        <end position="123"/>
    </location>
</feature>
<reference evidence="2 3" key="1">
    <citation type="journal article" date="2014" name="Genome Biol. Evol.">
        <title>The genome of the myxosporean Thelohanellus kitauei shows adaptations to nutrient acquisition within its fish host.</title>
        <authorList>
            <person name="Yang Y."/>
            <person name="Xiong J."/>
            <person name="Zhou Z."/>
            <person name="Huo F."/>
            <person name="Miao W."/>
            <person name="Ran C."/>
            <person name="Liu Y."/>
            <person name="Zhang J."/>
            <person name="Feng J."/>
            <person name="Wang M."/>
            <person name="Wang M."/>
            <person name="Wang L."/>
            <person name="Yao B."/>
        </authorList>
    </citation>
    <scope>NUCLEOTIDE SEQUENCE [LARGE SCALE GENOMIC DNA]</scope>
    <source>
        <strain evidence="2">Wuqing</strain>
    </source>
</reference>
<gene>
    <name evidence="2" type="ORF">RF11_07122</name>
</gene>
<evidence type="ECO:0000313" key="2">
    <source>
        <dbReference type="EMBL" id="KII61545.1"/>
    </source>
</evidence>
<proteinExistence type="predicted"/>
<feature type="region of interest" description="Disordered" evidence="1">
    <location>
        <begin position="1"/>
        <end position="28"/>
    </location>
</feature>
<dbReference type="Proteomes" id="UP000031668">
    <property type="component" value="Unassembled WGS sequence"/>
</dbReference>
<dbReference type="AlphaFoldDB" id="A0A0C2M3D9"/>
<feature type="compositionally biased region" description="Acidic residues" evidence="1">
    <location>
        <begin position="217"/>
        <end position="236"/>
    </location>
</feature>
<evidence type="ECO:0000256" key="1">
    <source>
        <dbReference type="SAM" id="MobiDB-lite"/>
    </source>
</evidence>
<feature type="compositionally biased region" description="Basic and acidic residues" evidence="1">
    <location>
        <begin position="49"/>
        <end position="67"/>
    </location>
</feature>
<feature type="compositionally biased region" description="Basic and acidic residues" evidence="1">
    <location>
        <begin position="128"/>
        <end position="137"/>
    </location>
</feature>
<feature type="region of interest" description="Disordered" evidence="1">
    <location>
        <begin position="49"/>
        <end position="236"/>
    </location>
</feature>
<comment type="caution">
    <text evidence="2">The sequence shown here is derived from an EMBL/GenBank/DDBJ whole genome shotgun (WGS) entry which is preliminary data.</text>
</comment>